<name>A0A8X8DFP5_POPTO</name>
<dbReference type="EMBL" id="JAAWWB010000002">
    <property type="protein sequence ID" value="KAG6788989.1"/>
    <property type="molecule type" value="Genomic_DNA"/>
</dbReference>
<evidence type="ECO:0000256" key="3">
    <source>
        <dbReference type="SAM" id="MobiDB-lite"/>
    </source>
</evidence>
<evidence type="ECO:0000313" key="4">
    <source>
        <dbReference type="EMBL" id="KAG6788989.1"/>
    </source>
</evidence>
<dbReference type="InterPro" id="IPR051992">
    <property type="entry name" value="OxStress_Response_Reg"/>
</dbReference>
<accession>A0A8X8DFP5</accession>
<dbReference type="GO" id="GO:0006950">
    <property type="term" value="P:response to stress"/>
    <property type="evidence" value="ECO:0007669"/>
    <property type="project" value="UniProtKB-ARBA"/>
</dbReference>
<keyword evidence="2" id="KW-0539">Nucleus</keyword>
<feature type="region of interest" description="Disordered" evidence="3">
    <location>
        <begin position="1"/>
        <end position="65"/>
    </location>
</feature>
<dbReference type="Proteomes" id="UP000886885">
    <property type="component" value="Chromosome 1D"/>
</dbReference>
<dbReference type="AlphaFoldDB" id="A0A8X8DFP5"/>
<feature type="compositionally biased region" description="Low complexity" evidence="3">
    <location>
        <begin position="49"/>
        <end position="65"/>
    </location>
</feature>
<proteinExistence type="predicted"/>
<comment type="caution">
    <text evidence="4">The sequence shown here is derived from an EMBL/GenBank/DDBJ whole genome shotgun (WGS) entry which is preliminary data.</text>
</comment>
<evidence type="ECO:0000256" key="2">
    <source>
        <dbReference type="ARBA" id="ARBA00023242"/>
    </source>
</evidence>
<dbReference type="PANTHER" id="PTHR33172">
    <property type="entry name" value="OS08G0516900 PROTEIN"/>
    <property type="match status" value="1"/>
</dbReference>
<evidence type="ECO:0000313" key="5">
    <source>
        <dbReference type="Proteomes" id="UP000886885"/>
    </source>
</evidence>
<gene>
    <name evidence="4" type="ORF">POTOM_005069</name>
</gene>
<sequence length="193" mass="20866">MGEGQEKMLQSPCTARRNDDSYEKHKDQWVNMEGGGGGGGGGGGEDDSYNTSSLDNSSTTNGSTTSLLDMVDDACSSSNSNGPLFELSELLSHLPIKRGISKYYQGKSQSFTSLSRVASIEDLAKKETRNRRKGKASKSYANGLDLHKSYTLPKPIIAKKVSRGSMPSLCFPGRRGSFLNSARPPPIPLHKKF</sequence>
<reference evidence="4" key="1">
    <citation type="journal article" date="2020" name="bioRxiv">
        <title>Hybrid origin of Populus tomentosa Carr. identified through genome sequencing and phylogenomic analysis.</title>
        <authorList>
            <person name="An X."/>
            <person name="Gao K."/>
            <person name="Chen Z."/>
            <person name="Li J."/>
            <person name="Yang X."/>
            <person name="Yang X."/>
            <person name="Zhou J."/>
            <person name="Guo T."/>
            <person name="Zhao T."/>
            <person name="Huang S."/>
            <person name="Miao D."/>
            <person name="Khan W.U."/>
            <person name="Rao P."/>
            <person name="Ye M."/>
            <person name="Lei B."/>
            <person name="Liao W."/>
            <person name="Wang J."/>
            <person name="Ji L."/>
            <person name="Li Y."/>
            <person name="Guo B."/>
            <person name="Mustafa N.S."/>
            <person name="Li S."/>
            <person name="Yun Q."/>
            <person name="Keller S.R."/>
            <person name="Mao J."/>
            <person name="Zhang R."/>
            <person name="Strauss S.H."/>
        </authorList>
    </citation>
    <scope>NUCLEOTIDE SEQUENCE</scope>
    <source>
        <strain evidence="4">GM15</strain>
        <tissue evidence="4">Leaf</tissue>
    </source>
</reference>
<keyword evidence="5" id="KW-1185">Reference proteome</keyword>
<evidence type="ECO:0008006" key="6">
    <source>
        <dbReference type="Google" id="ProtNLM"/>
    </source>
</evidence>
<organism evidence="4 5">
    <name type="scientific">Populus tomentosa</name>
    <name type="common">Chinese white poplar</name>
    <dbReference type="NCBI Taxonomy" id="118781"/>
    <lineage>
        <taxon>Eukaryota</taxon>
        <taxon>Viridiplantae</taxon>
        <taxon>Streptophyta</taxon>
        <taxon>Embryophyta</taxon>
        <taxon>Tracheophyta</taxon>
        <taxon>Spermatophyta</taxon>
        <taxon>Magnoliopsida</taxon>
        <taxon>eudicotyledons</taxon>
        <taxon>Gunneridae</taxon>
        <taxon>Pentapetalae</taxon>
        <taxon>rosids</taxon>
        <taxon>fabids</taxon>
        <taxon>Malpighiales</taxon>
        <taxon>Salicaceae</taxon>
        <taxon>Saliceae</taxon>
        <taxon>Populus</taxon>
    </lineage>
</organism>
<evidence type="ECO:0000256" key="1">
    <source>
        <dbReference type="ARBA" id="ARBA00004123"/>
    </source>
</evidence>
<dbReference type="GO" id="GO:0005634">
    <property type="term" value="C:nucleus"/>
    <property type="evidence" value="ECO:0007669"/>
    <property type="project" value="UniProtKB-SubCell"/>
</dbReference>
<dbReference type="PANTHER" id="PTHR33172:SF104">
    <property type="entry name" value="OS02G0227100 PROTEIN"/>
    <property type="match status" value="1"/>
</dbReference>
<feature type="compositionally biased region" description="Basic and acidic residues" evidence="3">
    <location>
        <begin position="16"/>
        <end position="28"/>
    </location>
</feature>
<dbReference type="OrthoDB" id="694201at2759"/>
<protein>
    <recommendedName>
        <fullName evidence="6">Oxidative stress 3</fullName>
    </recommendedName>
</protein>
<feature type="compositionally biased region" description="Gly residues" evidence="3">
    <location>
        <begin position="33"/>
        <end position="43"/>
    </location>
</feature>
<comment type="subcellular location">
    <subcellularLocation>
        <location evidence="1">Nucleus</location>
    </subcellularLocation>
</comment>